<dbReference type="AlphaFoldDB" id="A0A1Y1XZZ6"/>
<dbReference type="EMBL" id="MCFE01000328">
    <property type="protein sequence ID" value="ORX91317.1"/>
    <property type="molecule type" value="Genomic_DNA"/>
</dbReference>
<evidence type="ECO:0000313" key="3">
    <source>
        <dbReference type="Proteomes" id="UP000193498"/>
    </source>
</evidence>
<evidence type="ECO:0000313" key="2">
    <source>
        <dbReference type="EMBL" id="ORX91317.1"/>
    </source>
</evidence>
<sequence length="137" mass="15003">MANSPCRYSLRGEVDAANAQKLDSLPGDVHRYVANDKGKSPFLERLSANSLAPSTLELKLHAQVLLIRNIDYRLVNGSLGVVVGFEEDTGMPIVRFTGCTITVRPETWKMEVPGLGEVASRTQVGYKGYKPSSHLKT</sequence>
<gene>
    <name evidence="2" type="ORF">K493DRAFT_51725</name>
</gene>
<protein>
    <recommendedName>
        <fullName evidence="1">DNA helicase Pif1-like 2B domain-containing protein</fullName>
    </recommendedName>
</protein>
<dbReference type="STRING" id="1314790.A0A1Y1XZZ6"/>
<comment type="caution">
    <text evidence="2">The sequence shown here is derived from an EMBL/GenBank/DDBJ whole genome shotgun (WGS) entry which is preliminary data.</text>
</comment>
<evidence type="ECO:0000259" key="1">
    <source>
        <dbReference type="Pfam" id="PF21530"/>
    </source>
</evidence>
<organism evidence="2 3">
    <name type="scientific">Basidiobolus meristosporus CBS 931.73</name>
    <dbReference type="NCBI Taxonomy" id="1314790"/>
    <lineage>
        <taxon>Eukaryota</taxon>
        <taxon>Fungi</taxon>
        <taxon>Fungi incertae sedis</taxon>
        <taxon>Zoopagomycota</taxon>
        <taxon>Entomophthoromycotina</taxon>
        <taxon>Basidiobolomycetes</taxon>
        <taxon>Basidiobolales</taxon>
        <taxon>Basidiobolaceae</taxon>
        <taxon>Basidiobolus</taxon>
    </lineage>
</organism>
<keyword evidence="3" id="KW-1185">Reference proteome</keyword>
<dbReference type="Proteomes" id="UP000193498">
    <property type="component" value="Unassembled WGS sequence"/>
</dbReference>
<feature type="domain" description="DNA helicase Pif1-like 2B" evidence="1">
    <location>
        <begin position="42"/>
        <end position="85"/>
    </location>
</feature>
<reference evidence="2 3" key="1">
    <citation type="submission" date="2016-07" db="EMBL/GenBank/DDBJ databases">
        <title>Pervasive Adenine N6-methylation of Active Genes in Fungi.</title>
        <authorList>
            <consortium name="DOE Joint Genome Institute"/>
            <person name="Mondo S.J."/>
            <person name="Dannebaum R.O."/>
            <person name="Kuo R.C."/>
            <person name="Labutti K."/>
            <person name="Haridas S."/>
            <person name="Kuo A."/>
            <person name="Salamov A."/>
            <person name="Ahrendt S.R."/>
            <person name="Lipzen A."/>
            <person name="Sullivan W."/>
            <person name="Andreopoulos W.B."/>
            <person name="Clum A."/>
            <person name="Lindquist E."/>
            <person name="Daum C."/>
            <person name="Ramamoorthy G.K."/>
            <person name="Gryganskyi A."/>
            <person name="Culley D."/>
            <person name="Magnuson J.K."/>
            <person name="James T.Y."/>
            <person name="O'Malley M.A."/>
            <person name="Stajich J.E."/>
            <person name="Spatafora J.W."/>
            <person name="Visel A."/>
            <person name="Grigoriev I.V."/>
        </authorList>
    </citation>
    <scope>NUCLEOTIDE SEQUENCE [LARGE SCALE GENOMIC DNA]</scope>
    <source>
        <strain evidence="2 3">CBS 931.73</strain>
    </source>
</reference>
<accession>A0A1Y1XZZ6</accession>
<dbReference type="OrthoDB" id="432234at2759"/>
<dbReference type="InterPro" id="IPR049163">
    <property type="entry name" value="Pif1-like_2B_dom"/>
</dbReference>
<dbReference type="Pfam" id="PF21530">
    <property type="entry name" value="Pif1_2B_dom"/>
    <property type="match status" value="1"/>
</dbReference>
<proteinExistence type="predicted"/>
<dbReference type="InParanoid" id="A0A1Y1XZZ6"/>
<name>A0A1Y1XZZ6_9FUNG</name>